<dbReference type="AlphaFoldDB" id="A0AAD6NGS8"/>
<feature type="compositionally biased region" description="Low complexity" evidence="1">
    <location>
        <begin position="173"/>
        <end position="193"/>
    </location>
</feature>
<name>A0AAD6NGS8_DREDA</name>
<evidence type="ECO:0000256" key="1">
    <source>
        <dbReference type="SAM" id="MobiDB-lite"/>
    </source>
</evidence>
<evidence type="ECO:0000256" key="2">
    <source>
        <dbReference type="SAM" id="SignalP"/>
    </source>
</evidence>
<gene>
    <name evidence="3" type="ORF">Dda_7434</name>
</gene>
<keyword evidence="4" id="KW-1185">Reference proteome</keyword>
<reference evidence="3" key="1">
    <citation type="submission" date="2023-01" db="EMBL/GenBank/DDBJ databases">
        <title>The chitinases involved in constricting ring structure development in the nematode-trapping fungus Drechslerella dactyloides.</title>
        <authorList>
            <person name="Wang R."/>
            <person name="Zhang L."/>
            <person name="Tang P."/>
            <person name="Li S."/>
            <person name="Liang L."/>
        </authorList>
    </citation>
    <scope>NUCLEOTIDE SEQUENCE</scope>
    <source>
        <strain evidence="3">YMF1.00031</strain>
    </source>
</reference>
<evidence type="ECO:0008006" key="5">
    <source>
        <dbReference type="Google" id="ProtNLM"/>
    </source>
</evidence>
<sequence>MRASAVLLAFIAATAVTAQSNAIDEAKVRYYFFFSNPSKCSSSSGCTSEQPPCGSANMTCGDKTCGTWGGKANVCCNAVHSGTTTEDCTPFKDTLEKADIKTIGEAPVTTEPDVFCADNQNWIVSVPDQSGRNICCPHGRDSLVQLQYNEFLNNVTIVGARCIPAQANSASATSGSKSDPTSTGSSSGGASSPNAASRLQNAFALVPIALMALAGL</sequence>
<proteinExistence type="predicted"/>
<comment type="caution">
    <text evidence="3">The sequence shown here is derived from an EMBL/GenBank/DDBJ whole genome shotgun (WGS) entry which is preliminary data.</text>
</comment>
<dbReference type="Proteomes" id="UP001221413">
    <property type="component" value="Unassembled WGS sequence"/>
</dbReference>
<feature type="signal peptide" evidence="2">
    <location>
        <begin position="1"/>
        <end position="18"/>
    </location>
</feature>
<dbReference type="EMBL" id="JAQGDS010000010">
    <property type="protein sequence ID" value="KAJ6257647.1"/>
    <property type="molecule type" value="Genomic_DNA"/>
</dbReference>
<feature type="region of interest" description="Disordered" evidence="1">
    <location>
        <begin position="169"/>
        <end position="193"/>
    </location>
</feature>
<organism evidence="3 4">
    <name type="scientific">Drechslerella dactyloides</name>
    <name type="common">Nematode-trapping fungus</name>
    <name type="synonym">Arthrobotrys dactyloides</name>
    <dbReference type="NCBI Taxonomy" id="74499"/>
    <lineage>
        <taxon>Eukaryota</taxon>
        <taxon>Fungi</taxon>
        <taxon>Dikarya</taxon>
        <taxon>Ascomycota</taxon>
        <taxon>Pezizomycotina</taxon>
        <taxon>Orbiliomycetes</taxon>
        <taxon>Orbiliales</taxon>
        <taxon>Orbiliaceae</taxon>
        <taxon>Drechslerella</taxon>
    </lineage>
</organism>
<protein>
    <recommendedName>
        <fullName evidence="5">Secreted protein</fullName>
    </recommendedName>
</protein>
<evidence type="ECO:0000313" key="4">
    <source>
        <dbReference type="Proteomes" id="UP001221413"/>
    </source>
</evidence>
<accession>A0AAD6NGS8</accession>
<keyword evidence="2" id="KW-0732">Signal</keyword>
<evidence type="ECO:0000313" key="3">
    <source>
        <dbReference type="EMBL" id="KAJ6257647.1"/>
    </source>
</evidence>
<feature type="chain" id="PRO_5042236222" description="Secreted protein" evidence="2">
    <location>
        <begin position="19"/>
        <end position="216"/>
    </location>
</feature>